<sequence length="337" mass="39029">MDSPEGIQRFRFELDESYRPLPSVYLALLTIWLLSAFSWTINTYKNRHFQMNNLQWTLASVPLIKALQLMLSFLFWYSCFYHEICSLWLSFGVYITGVLFQTASFVSFLLISHGYCIMCERLSATERRATAALGCVFYLTLVGYRASVPYFTVLLLLNYLISFYLIFRQIAQNLSVLREQLTFIEDEDVREMHDAVYTKYIMFKKFQGAMQIVAMAETVIYINVDTSSENYWLRLLVKEWAQFCILIYIGWTFRSQGLAPRFFVMPTIKSEGDIMVPPVYSIEMDATTFKDFNCNEWHIGVPISSSCDKSSMDSIVVVIQNPHPLKLPTVTTASQIG</sequence>
<name>A0ABQ9MK16_HEVBR</name>
<dbReference type="PANTHER" id="PTHR36329">
    <property type="entry name" value="TRANSMEMBRANE PROTEIN"/>
    <property type="match status" value="1"/>
</dbReference>
<evidence type="ECO:0000313" key="3">
    <source>
        <dbReference type="Proteomes" id="UP001174677"/>
    </source>
</evidence>
<feature type="transmembrane region" description="Helical" evidence="1">
    <location>
        <begin position="24"/>
        <end position="44"/>
    </location>
</feature>
<reference evidence="2" key="1">
    <citation type="journal article" date="2023" name="Plant Biotechnol. J.">
        <title>Chromosome-level wild Hevea brasiliensis genome provides new tools for genomic-assisted breeding and valuable loci to elevate rubber yield.</title>
        <authorList>
            <person name="Cheng H."/>
            <person name="Song X."/>
            <person name="Hu Y."/>
            <person name="Wu T."/>
            <person name="Yang Q."/>
            <person name="An Z."/>
            <person name="Feng S."/>
            <person name="Deng Z."/>
            <person name="Wu W."/>
            <person name="Zeng X."/>
            <person name="Tu M."/>
            <person name="Wang X."/>
            <person name="Huang H."/>
        </authorList>
    </citation>
    <scope>NUCLEOTIDE SEQUENCE</scope>
    <source>
        <strain evidence="2">MT/VB/25A 57/8</strain>
    </source>
</reference>
<keyword evidence="1" id="KW-1133">Transmembrane helix</keyword>
<keyword evidence="1" id="KW-0472">Membrane</keyword>
<organism evidence="2 3">
    <name type="scientific">Hevea brasiliensis</name>
    <name type="common">Para rubber tree</name>
    <name type="synonym">Siphonia brasiliensis</name>
    <dbReference type="NCBI Taxonomy" id="3981"/>
    <lineage>
        <taxon>Eukaryota</taxon>
        <taxon>Viridiplantae</taxon>
        <taxon>Streptophyta</taxon>
        <taxon>Embryophyta</taxon>
        <taxon>Tracheophyta</taxon>
        <taxon>Spermatophyta</taxon>
        <taxon>Magnoliopsida</taxon>
        <taxon>eudicotyledons</taxon>
        <taxon>Gunneridae</taxon>
        <taxon>Pentapetalae</taxon>
        <taxon>rosids</taxon>
        <taxon>fabids</taxon>
        <taxon>Malpighiales</taxon>
        <taxon>Euphorbiaceae</taxon>
        <taxon>Crotonoideae</taxon>
        <taxon>Micrandreae</taxon>
        <taxon>Hevea</taxon>
    </lineage>
</organism>
<evidence type="ECO:0008006" key="4">
    <source>
        <dbReference type="Google" id="ProtNLM"/>
    </source>
</evidence>
<dbReference type="PANTHER" id="PTHR36329:SF1">
    <property type="entry name" value="TRANSMEMBRANE PROTEIN"/>
    <property type="match status" value="1"/>
</dbReference>
<proteinExistence type="predicted"/>
<evidence type="ECO:0000256" key="1">
    <source>
        <dbReference type="SAM" id="Phobius"/>
    </source>
</evidence>
<keyword evidence="1" id="KW-0812">Transmembrane</keyword>
<protein>
    <recommendedName>
        <fullName evidence="4">THH1/TOM1/TOM3 domain-containing protein</fullName>
    </recommendedName>
</protein>
<gene>
    <name evidence="2" type="ORF">P3X46_011039</name>
</gene>
<accession>A0ABQ9MK16</accession>
<feature type="transmembrane region" description="Helical" evidence="1">
    <location>
        <begin position="150"/>
        <end position="167"/>
    </location>
</feature>
<dbReference type="Proteomes" id="UP001174677">
    <property type="component" value="Chromosome 6"/>
</dbReference>
<feature type="transmembrane region" description="Helical" evidence="1">
    <location>
        <begin position="56"/>
        <end position="77"/>
    </location>
</feature>
<keyword evidence="3" id="KW-1185">Reference proteome</keyword>
<evidence type="ECO:0000313" key="2">
    <source>
        <dbReference type="EMBL" id="KAJ9179229.1"/>
    </source>
</evidence>
<dbReference type="EMBL" id="JARPOI010000006">
    <property type="protein sequence ID" value="KAJ9179229.1"/>
    <property type="molecule type" value="Genomic_DNA"/>
</dbReference>
<feature type="transmembrane region" description="Helical" evidence="1">
    <location>
        <begin position="89"/>
        <end position="116"/>
    </location>
</feature>
<comment type="caution">
    <text evidence="2">The sequence shown here is derived from an EMBL/GenBank/DDBJ whole genome shotgun (WGS) entry which is preliminary data.</text>
</comment>